<dbReference type="PANTHER" id="PTHR34649:SF1">
    <property type="entry name" value="CILIA- AND FLAGELLA-ASSOCIATED PROTEIN 99"/>
    <property type="match status" value="1"/>
</dbReference>
<feature type="region of interest" description="Disordered" evidence="2">
    <location>
        <begin position="591"/>
        <end position="619"/>
    </location>
</feature>
<proteinExistence type="predicted"/>
<feature type="compositionally biased region" description="Basic and acidic residues" evidence="2">
    <location>
        <begin position="591"/>
        <end position="604"/>
    </location>
</feature>
<reference evidence="3" key="2">
    <citation type="submission" date="2025-09" db="UniProtKB">
        <authorList>
            <consortium name="Ensembl"/>
        </authorList>
    </citation>
    <scope>IDENTIFICATION</scope>
</reference>
<reference evidence="3" key="1">
    <citation type="submission" date="2025-08" db="UniProtKB">
        <authorList>
            <consortium name="Ensembl"/>
        </authorList>
    </citation>
    <scope>IDENTIFICATION</scope>
</reference>
<keyword evidence="4" id="KW-1185">Reference proteome</keyword>
<dbReference type="InterPro" id="IPR039341">
    <property type="entry name" value="CFAP99"/>
</dbReference>
<feature type="compositionally biased region" description="Low complexity" evidence="2">
    <location>
        <begin position="174"/>
        <end position="183"/>
    </location>
</feature>
<dbReference type="InParanoid" id="A0A3Q3G5Y2"/>
<feature type="coiled-coil region" evidence="1">
    <location>
        <begin position="439"/>
        <end position="466"/>
    </location>
</feature>
<evidence type="ECO:0000256" key="2">
    <source>
        <dbReference type="SAM" id="MobiDB-lite"/>
    </source>
</evidence>
<dbReference type="Ensembl" id="ENSLBET00000029889.1">
    <property type="protein sequence ID" value="ENSLBEP00000028546.1"/>
    <property type="gene ID" value="ENSLBEG00000021628.1"/>
</dbReference>
<evidence type="ECO:0000313" key="3">
    <source>
        <dbReference type="Ensembl" id="ENSLBEP00000028546.1"/>
    </source>
</evidence>
<name>A0A3Q3G5Y2_9LABR</name>
<dbReference type="PANTHER" id="PTHR34649">
    <property type="entry name" value="CILIA- AND FLAGELLA-ASSOCIATED PROTEIN 99"/>
    <property type="match status" value="1"/>
</dbReference>
<organism evidence="3 4">
    <name type="scientific">Labrus bergylta</name>
    <name type="common">ballan wrasse</name>
    <dbReference type="NCBI Taxonomy" id="56723"/>
    <lineage>
        <taxon>Eukaryota</taxon>
        <taxon>Metazoa</taxon>
        <taxon>Chordata</taxon>
        <taxon>Craniata</taxon>
        <taxon>Vertebrata</taxon>
        <taxon>Euteleostomi</taxon>
        <taxon>Actinopterygii</taxon>
        <taxon>Neopterygii</taxon>
        <taxon>Teleostei</taxon>
        <taxon>Neoteleostei</taxon>
        <taxon>Acanthomorphata</taxon>
        <taxon>Eupercaria</taxon>
        <taxon>Labriformes</taxon>
        <taxon>Labridae</taxon>
        <taxon>Labrus</taxon>
    </lineage>
</organism>
<protein>
    <submittedName>
        <fullName evidence="3">Cilia and flagella associated protein 99</fullName>
    </submittedName>
</protein>
<feature type="compositionally biased region" description="Polar residues" evidence="2">
    <location>
        <begin position="605"/>
        <end position="615"/>
    </location>
</feature>
<dbReference type="FunCoup" id="A0A3Q3G5Y2">
    <property type="interactions" value="7"/>
</dbReference>
<feature type="coiled-coil region" evidence="1">
    <location>
        <begin position="509"/>
        <end position="543"/>
    </location>
</feature>
<dbReference type="AlphaFoldDB" id="A0A3Q3G5Y2"/>
<sequence length="644" mass="75353">MAPSYALLAKEAIVLLDKFSAGRQFLDDFIEDASKDLQNMDTLQKKFILDIVSGCAEQNKLLDAVINVFYGHNGKCISRGDRSQFAIICYLAIFALDDIGLQHFSKIVKSLDINKMHTFLDFFFTNLTTWIQEEWNTIYDAAYVEKHWIGPLLRWRPEINIFLDQLSLKISQGTQTKKAPAKTTEPKEFSLTKPKPSALPLPEFIPQQEKCKPVPSSTYRPPKEIQMIEEIKQKNHQKTEELLYEANMKQFRCGNMQKSEHTKKVVSQIREDFDSKLKFNSFQSSRCPSRKKTNNWPIKLNSAAILRQGALFDRQAEEELQRMERLVEGGREPSSFLHWQKEMRERDLQEELAAVERRRLEGRISYEEAAMARTHLMERNQKTAQLKKEETAELMRKYAEKRLQEEKEMRGLVQQVAEGHKNSKAAKERIQKFKQSIVKEVSEQSRELLRQALEEAQAELSRKFEIIYEIRAIESLPHDRVKNFDDTQTAGHDLLGEMSLCELRERLTLLKDKQQAEQQEKRVQILEEKQNKKQMLLEQLDTNDLHSRALAQAASIRREERKSRLGIRQVVPQDETVLALQRKLEEKQQERQRLRQIESQRSKTSEQAASQSVADTRNRKEKTWEEVELILEHHIQMETPHVVL</sequence>
<evidence type="ECO:0000313" key="4">
    <source>
        <dbReference type="Proteomes" id="UP000261660"/>
    </source>
</evidence>
<keyword evidence="1" id="KW-0175">Coiled coil</keyword>
<dbReference type="STRING" id="56723.ENSLBEP00000028546"/>
<feature type="region of interest" description="Disordered" evidence="2">
    <location>
        <begin position="174"/>
        <end position="194"/>
    </location>
</feature>
<dbReference type="GeneTree" id="ENSGT00500000045231"/>
<dbReference type="OrthoDB" id="10262255at2759"/>
<evidence type="ECO:0000256" key="1">
    <source>
        <dbReference type="SAM" id="Coils"/>
    </source>
</evidence>
<dbReference type="Proteomes" id="UP000261660">
    <property type="component" value="Unplaced"/>
</dbReference>
<accession>A0A3Q3G5Y2</accession>